<dbReference type="RefSeq" id="WP_196275824.1">
    <property type="nucleotide sequence ID" value="NZ_JADQDC010000006.1"/>
</dbReference>
<proteinExistence type="predicted"/>
<accession>A0ABS0HGY2</accession>
<evidence type="ECO:0000313" key="3">
    <source>
        <dbReference type="Proteomes" id="UP000600799"/>
    </source>
</evidence>
<gene>
    <name evidence="2" type="ORF">I2488_10905</name>
</gene>
<reference evidence="2 3" key="1">
    <citation type="submission" date="2020-11" db="EMBL/GenBank/DDBJ databases">
        <title>The genome sequence of Novosphingobium sp. 1Y9A.</title>
        <authorList>
            <person name="Liu Y."/>
        </authorList>
    </citation>
    <scope>NUCLEOTIDE SEQUENCE [LARGE SCALE GENOMIC DNA]</scope>
    <source>
        <strain evidence="2 3">1Y9A</strain>
    </source>
</reference>
<organism evidence="2 3">
    <name type="scientific">Novosphingobium jiangmenense</name>
    <dbReference type="NCBI Taxonomy" id="2791981"/>
    <lineage>
        <taxon>Bacteria</taxon>
        <taxon>Pseudomonadati</taxon>
        <taxon>Pseudomonadota</taxon>
        <taxon>Alphaproteobacteria</taxon>
        <taxon>Sphingomonadales</taxon>
        <taxon>Sphingomonadaceae</taxon>
        <taxon>Novosphingobium</taxon>
    </lineage>
</organism>
<dbReference type="EMBL" id="JADQDC010000006">
    <property type="protein sequence ID" value="MBF9151514.1"/>
    <property type="molecule type" value="Genomic_DNA"/>
</dbReference>
<protein>
    <submittedName>
        <fullName evidence="2">Uncharacterized protein</fullName>
    </submittedName>
</protein>
<dbReference type="Proteomes" id="UP000600799">
    <property type="component" value="Unassembled WGS sequence"/>
</dbReference>
<sequence>MSLLPTVLSRALFALAAGASLSLATGAQAATCGIVGSATATSVTYDPFETTGFTTNVTLSLARVNGAGGQKTDIVNFYLKGRDADSVGTTVTPTSAVVAGSVEGIGLDIFYDYNEATPAVSPTSVSPSSAARFLKVNFTGNNRDSDTVVVNFTVTLPRNLNATAASELPFDAWFGCSTTGGGSPTQQTGTLANAIRMPINIVSALRASFVGTSLDFGELAQVANAQASTVKTSASNYVRVQSSGPYQVSLGVMAGDGQPYTLTPNGASTTDSTQQIRYSVRFLGQTRSPTATTAITQTCARAGVGDAVEDRLPVQGTLIDGGSTKAISPNYIENLVVTISPLVAGTAAPTDCGSIPL</sequence>
<evidence type="ECO:0000256" key="1">
    <source>
        <dbReference type="SAM" id="SignalP"/>
    </source>
</evidence>
<comment type="caution">
    <text evidence="2">The sequence shown here is derived from an EMBL/GenBank/DDBJ whole genome shotgun (WGS) entry which is preliminary data.</text>
</comment>
<evidence type="ECO:0000313" key="2">
    <source>
        <dbReference type="EMBL" id="MBF9151514.1"/>
    </source>
</evidence>
<keyword evidence="1" id="KW-0732">Signal</keyword>
<keyword evidence="3" id="KW-1185">Reference proteome</keyword>
<feature type="chain" id="PRO_5046345098" evidence="1">
    <location>
        <begin position="30"/>
        <end position="357"/>
    </location>
</feature>
<feature type="signal peptide" evidence="1">
    <location>
        <begin position="1"/>
        <end position="29"/>
    </location>
</feature>
<name>A0ABS0HGY2_9SPHN</name>